<feature type="transmembrane region" description="Helical" evidence="1">
    <location>
        <begin position="64"/>
        <end position="86"/>
    </location>
</feature>
<gene>
    <name evidence="2" type="ORF">BJX68DRAFT_131995</name>
</gene>
<keyword evidence="1" id="KW-0812">Transmembrane</keyword>
<sequence length="107" mass="12218">MTVFRAQPVSYHTSLLVSRSSFKVHQSLRFLQKVSSQRPFSYSLNISSYLSGLFIISGQVQDRGAFKIGLSFSFLYPTWLVFFISLKSVNRHIHIHSIGAMLLYLSV</sequence>
<proteinExistence type="predicted"/>
<evidence type="ECO:0000313" key="3">
    <source>
        <dbReference type="Proteomes" id="UP001610444"/>
    </source>
</evidence>
<keyword evidence="3" id="KW-1185">Reference proteome</keyword>
<name>A0ABR4K3U5_9EURO</name>
<protein>
    <submittedName>
        <fullName evidence="2">Uncharacterized protein</fullName>
    </submittedName>
</protein>
<dbReference type="RefSeq" id="XP_070896871.1">
    <property type="nucleotide sequence ID" value="XM_071036314.1"/>
</dbReference>
<comment type="caution">
    <text evidence="2">The sequence shown here is derived from an EMBL/GenBank/DDBJ whole genome shotgun (WGS) entry which is preliminary data.</text>
</comment>
<dbReference type="Proteomes" id="UP001610444">
    <property type="component" value="Unassembled WGS sequence"/>
</dbReference>
<evidence type="ECO:0000256" key="1">
    <source>
        <dbReference type="SAM" id="Phobius"/>
    </source>
</evidence>
<keyword evidence="1" id="KW-1133">Transmembrane helix</keyword>
<dbReference type="GeneID" id="98151478"/>
<accession>A0ABR4K3U5</accession>
<keyword evidence="1" id="KW-0472">Membrane</keyword>
<organism evidence="2 3">
    <name type="scientific">Aspergillus pseudodeflectus</name>
    <dbReference type="NCBI Taxonomy" id="176178"/>
    <lineage>
        <taxon>Eukaryota</taxon>
        <taxon>Fungi</taxon>
        <taxon>Dikarya</taxon>
        <taxon>Ascomycota</taxon>
        <taxon>Pezizomycotina</taxon>
        <taxon>Eurotiomycetes</taxon>
        <taxon>Eurotiomycetidae</taxon>
        <taxon>Eurotiales</taxon>
        <taxon>Aspergillaceae</taxon>
        <taxon>Aspergillus</taxon>
        <taxon>Aspergillus subgen. Nidulantes</taxon>
    </lineage>
</organism>
<reference evidence="2 3" key="1">
    <citation type="submission" date="2024-07" db="EMBL/GenBank/DDBJ databases">
        <title>Section-level genome sequencing and comparative genomics of Aspergillus sections Usti and Cavernicolus.</title>
        <authorList>
            <consortium name="Lawrence Berkeley National Laboratory"/>
            <person name="Nybo J.L."/>
            <person name="Vesth T.C."/>
            <person name="Theobald S."/>
            <person name="Frisvad J.C."/>
            <person name="Larsen T.O."/>
            <person name="Kjaerboelling I."/>
            <person name="Rothschild-Mancinelli K."/>
            <person name="Lyhne E.K."/>
            <person name="Kogle M.E."/>
            <person name="Barry K."/>
            <person name="Clum A."/>
            <person name="Na H."/>
            <person name="Ledsgaard L."/>
            <person name="Lin J."/>
            <person name="Lipzen A."/>
            <person name="Kuo A."/>
            <person name="Riley R."/>
            <person name="Mondo S."/>
            <person name="LaButti K."/>
            <person name="Haridas S."/>
            <person name="Pangalinan J."/>
            <person name="Salamov A.A."/>
            <person name="Simmons B.A."/>
            <person name="Magnuson J.K."/>
            <person name="Chen J."/>
            <person name="Drula E."/>
            <person name="Henrissat B."/>
            <person name="Wiebenga A."/>
            <person name="Lubbers R.J."/>
            <person name="Gomes A.C."/>
            <person name="Macurrencykelacurrency M.R."/>
            <person name="Stajich J."/>
            <person name="Grigoriev I.V."/>
            <person name="Mortensen U.H."/>
            <person name="De vries R.P."/>
            <person name="Baker S.E."/>
            <person name="Andersen M.R."/>
        </authorList>
    </citation>
    <scope>NUCLEOTIDE SEQUENCE [LARGE SCALE GENOMIC DNA]</scope>
    <source>
        <strain evidence="2 3">CBS 756.74</strain>
    </source>
</reference>
<dbReference type="EMBL" id="JBFXLR010000035">
    <property type="protein sequence ID" value="KAL2845848.1"/>
    <property type="molecule type" value="Genomic_DNA"/>
</dbReference>
<evidence type="ECO:0000313" key="2">
    <source>
        <dbReference type="EMBL" id="KAL2845848.1"/>
    </source>
</evidence>